<accession>X1PJH8</accession>
<comment type="caution">
    <text evidence="2">The sequence shown here is derived from an EMBL/GenBank/DDBJ whole genome shotgun (WGS) entry which is preliminary data.</text>
</comment>
<dbReference type="EMBL" id="BARV01016808">
    <property type="protein sequence ID" value="GAI31014.1"/>
    <property type="molecule type" value="Genomic_DNA"/>
</dbReference>
<evidence type="ECO:0000259" key="1">
    <source>
        <dbReference type="Pfam" id="PF18929"/>
    </source>
</evidence>
<proteinExistence type="predicted"/>
<organism evidence="2">
    <name type="scientific">marine sediment metagenome</name>
    <dbReference type="NCBI Taxonomy" id="412755"/>
    <lineage>
        <taxon>unclassified sequences</taxon>
        <taxon>metagenomes</taxon>
        <taxon>ecological metagenomes</taxon>
    </lineage>
</organism>
<reference evidence="2" key="1">
    <citation type="journal article" date="2014" name="Front. Microbiol.">
        <title>High frequency of phylogenetically diverse reductive dehalogenase-homologous genes in deep subseafloor sedimentary metagenomes.</title>
        <authorList>
            <person name="Kawai M."/>
            <person name="Futagami T."/>
            <person name="Toyoda A."/>
            <person name="Takaki Y."/>
            <person name="Nishi S."/>
            <person name="Hori S."/>
            <person name="Arai W."/>
            <person name="Tsubouchi T."/>
            <person name="Morono Y."/>
            <person name="Uchiyama I."/>
            <person name="Ito T."/>
            <person name="Fujiyama A."/>
            <person name="Inagaki F."/>
            <person name="Takami H."/>
        </authorList>
    </citation>
    <scope>NUCLEOTIDE SEQUENCE</scope>
    <source>
        <strain evidence="2">Expedition CK06-06</strain>
    </source>
</reference>
<gene>
    <name evidence="2" type="ORF">S06H3_28763</name>
</gene>
<dbReference type="Pfam" id="PF18929">
    <property type="entry name" value="DUF5678"/>
    <property type="match status" value="1"/>
</dbReference>
<feature type="domain" description="DUF5678" evidence="1">
    <location>
        <begin position="13"/>
        <end position="61"/>
    </location>
</feature>
<name>X1PJH8_9ZZZZ</name>
<protein>
    <recommendedName>
        <fullName evidence="1">DUF5678 domain-containing protein</fullName>
    </recommendedName>
</protein>
<dbReference type="InterPro" id="IPR043734">
    <property type="entry name" value="DUF5678"/>
</dbReference>
<dbReference type="AlphaFoldDB" id="X1PJH8"/>
<evidence type="ECO:0000313" key="2">
    <source>
        <dbReference type="EMBL" id="GAI31014.1"/>
    </source>
</evidence>
<sequence length="68" mass="7763">MDEELKLFASFPKELEKFRGKHIALIGRKVVASGDNAIKVLKKARKKFPMKNPKLAFVPKEETLILLL</sequence>